<sequence>MKKNEWGERRERNGGYQIIASNIQRADLNMLCGV</sequence>
<dbReference type="Proteomes" id="UP000250358">
    <property type="component" value="Unassembled WGS sequence"/>
</dbReference>
<accession>A0A2X1C2J7</accession>
<proteinExistence type="predicted"/>
<dbReference type="AlphaFoldDB" id="A0A2X1C2J7"/>
<gene>
    <name evidence="1" type="ORF">NCTC11165_00795</name>
</gene>
<evidence type="ECO:0000313" key="1">
    <source>
        <dbReference type="EMBL" id="SPU42645.1"/>
    </source>
</evidence>
<reference evidence="1 2" key="1">
    <citation type="submission" date="2018-06" db="EMBL/GenBank/DDBJ databases">
        <authorList>
            <consortium name="Pathogen Informatics"/>
            <person name="Doyle S."/>
        </authorList>
    </citation>
    <scope>NUCLEOTIDE SEQUENCE [LARGE SCALE GENOMIC DNA]</scope>
    <source>
        <strain evidence="1 2">NCTC11165</strain>
    </source>
</reference>
<evidence type="ECO:0000313" key="2">
    <source>
        <dbReference type="Proteomes" id="UP000250358"/>
    </source>
</evidence>
<protein>
    <submittedName>
        <fullName evidence="1">Uncharacterized protein</fullName>
    </submittedName>
</protein>
<name>A0A2X1C2J7_BREDI</name>
<dbReference type="EMBL" id="UAQM01000001">
    <property type="protein sequence ID" value="SPU42645.1"/>
    <property type="molecule type" value="Genomic_DNA"/>
</dbReference>
<organism evidence="1 2">
    <name type="scientific">Brevundimonas diminuta</name>
    <name type="common">Pseudomonas diminuta</name>
    <dbReference type="NCBI Taxonomy" id="293"/>
    <lineage>
        <taxon>Bacteria</taxon>
        <taxon>Pseudomonadati</taxon>
        <taxon>Pseudomonadota</taxon>
        <taxon>Alphaproteobacteria</taxon>
        <taxon>Caulobacterales</taxon>
        <taxon>Caulobacteraceae</taxon>
        <taxon>Brevundimonas</taxon>
    </lineage>
</organism>